<comment type="caution">
    <text evidence="1">The sequence shown here is derived from an EMBL/GenBank/DDBJ whole genome shotgun (WGS) entry which is preliminary data.</text>
</comment>
<dbReference type="AlphaFoldDB" id="A0A6N7BTY0"/>
<keyword evidence="2" id="KW-1185">Reference proteome</keyword>
<reference evidence="1 2" key="1">
    <citation type="submission" date="2019-09" db="EMBL/GenBank/DDBJ databases">
        <title>Draft genome sequence of Psychrobacter nivimaris LAMA 639, in search for biotechnological relevant genes.</title>
        <authorList>
            <person name="Lima A.O.S."/>
            <person name="Staloch B.E.K."/>
            <person name="Freitas R.C."/>
            <person name="Niero H."/>
            <person name="Silva M.A.C."/>
        </authorList>
    </citation>
    <scope>NUCLEOTIDE SEQUENCE [LARGE SCALE GENOMIC DNA]</scope>
    <source>
        <strain evidence="1 2">LAMA 639</strain>
    </source>
</reference>
<name>A0A6N7BTY0_9GAMM</name>
<dbReference type="EMBL" id="VZIZ01000043">
    <property type="protein sequence ID" value="KAF0567509.1"/>
    <property type="molecule type" value="Genomic_DNA"/>
</dbReference>
<accession>A0A6N7BTY0</accession>
<protein>
    <submittedName>
        <fullName evidence="1">Uncharacterized protein</fullName>
    </submittedName>
</protein>
<proteinExistence type="predicted"/>
<evidence type="ECO:0000313" key="1">
    <source>
        <dbReference type="EMBL" id="KAF0567509.1"/>
    </source>
</evidence>
<evidence type="ECO:0000313" key="2">
    <source>
        <dbReference type="Proteomes" id="UP000471465"/>
    </source>
</evidence>
<organism evidence="1 2">
    <name type="scientific">Psychrobacter nivimaris</name>
    <dbReference type="NCBI Taxonomy" id="281738"/>
    <lineage>
        <taxon>Bacteria</taxon>
        <taxon>Pseudomonadati</taxon>
        <taxon>Pseudomonadota</taxon>
        <taxon>Gammaproteobacteria</taxon>
        <taxon>Moraxellales</taxon>
        <taxon>Moraxellaceae</taxon>
        <taxon>Psychrobacter</taxon>
    </lineage>
</organism>
<sequence length="43" mass="5252">MQFWLYYKYYQKDIKSKDFDAKNPTGYFLGFQISAIRADYQAK</sequence>
<dbReference type="Proteomes" id="UP000471465">
    <property type="component" value="Unassembled WGS sequence"/>
</dbReference>
<gene>
    <name evidence="1" type="ORF">FQV37_2151</name>
</gene>